<name>A0A9W7BF86_9STRA</name>
<dbReference type="Gene3D" id="1.25.40.10">
    <property type="entry name" value="Tetratricopeptide repeat domain"/>
    <property type="match status" value="1"/>
</dbReference>
<dbReference type="AlphaFoldDB" id="A0A9W7BF86"/>
<keyword evidence="2" id="KW-1185">Reference proteome</keyword>
<dbReference type="SUPFAM" id="SSF48452">
    <property type="entry name" value="TPR-like"/>
    <property type="match status" value="1"/>
</dbReference>
<organism evidence="1 2">
    <name type="scientific">Triparma verrucosa</name>
    <dbReference type="NCBI Taxonomy" id="1606542"/>
    <lineage>
        <taxon>Eukaryota</taxon>
        <taxon>Sar</taxon>
        <taxon>Stramenopiles</taxon>
        <taxon>Ochrophyta</taxon>
        <taxon>Bolidophyceae</taxon>
        <taxon>Parmales</taxon>
        <taxon>Triparmaceae</taxon>
        <taxon>Triparma</taxon>
    </lineage>
</organism>
<comment type="caution">
    <text evidence="1">The sequence shown here is derived from an EMBL/GenBank/DDBJ whole genome shotgun (WGS) entry which is preliminary data.</text>
</comment>
<protein>
    <submittedName>
        <fullName evidence="1">Uncharacterized protein</fullName>
    </submittedName>
</protein>
<accession>A0A9W7BF86</accession>
<dbReference type="InterPro" id="IPR011990">
    <property type="entry name" value="TPR-like_helical_dom_sf"/>
</dbReference>
<reference evidence="2" key="1">
    <citation type="journal article" date="2023" name="Commun. Biol.">
        <title>Genome analysis of Parmales, the sister group of diatoms, reveals the evolutionary specialization of diatoms from phago-mixotrophs to photoautotrophs.</title>
        <authorList>
            <person name="Ban H."/>
            <person name="Sato S."/>
            <person name="Yoshikawa S."/>
            <person name="Yamada K."/>
            <person name="Nakamura Y."/>
            <person name="Ichinomiya M."/>
            <person name="Sato N."/>
            <person name="Blanc-Mathieu R."/>
            <person name="Endo H."/>
            <person name="Kuwata A."/>
            <person name="Ogata H."/>
        </authorList>
    </citation>
    <scope>NUCLEOTIDE SEQUENCE [LARGE SCALE GENOMIC DNA]</scope>
    <source>
        <strain evidence="2">NIES 3699</strain>
    </source>
</reference>
<evidence type="ECO:0000313" key="2">
    <source>
        <dbReference type="Proteomes" id="UP001165160"/>
    </source>
</evidence>
<gene>
    <name evidence="1" type="ORF">TrVE_jg9252</name>
</gene>
<dbReference type="EMBL" id="BRXX01000097">
    <property type="protein sequence ID" value="GMH89684.1"/>
    <property type="molecule type" value="Genomic_DNA"/>
</dbReference>
<dbReference type="Pfam" id="PF13424">
    <property type="entry name" value="TPR_12"/>
    <property type="match status" value="1"/>
</dbReference>
<proteinExistence type="predicted"/>
<sequence length="264" mass="29633">MLSRFPPRIIRGGIKKRSWLLSRRWYNDDDSPPLESPENFLLFATAKQLKGDIPEATALASKALSWNRKNDTSAIADNVLFLGKLHQLQENFEEAETFFTEAYDLTKTSSSPSRDECNALTHLAYVQHKLKRFTSAEASYKSAIEGLSETVGWSDGATNRAGFELVQFYRQQNRQDDAIKTLKLMQTALSKIFGSTDTKVLQLNIEMAAILTSSSSNATNRLKAISLLKGVCDILPPNEPEARRAFIKLEELKEDVNSHRNSSS</sequence>
<dbReference type="Proteomes" id="UP001165160">
    <property type="component" value="Unassembled WGS sequence"/>
</dbReference>
<evidence type="ECO:0000313" key="1">
    <source>
        <dbReference type="EMBL" id="GMH89684.1"/>
    </source>
</evidence>